<evidence type="ECO:0000256" key="2">
    <source>
        <dbReference type="ARBA" id="ARBA00022884"/>
    </source>
</evidence>
<dbReference type="KEGG" id="taf:THA_1961"/>
<comment type="function">
    <text evidence="4">CRISPR (clustered regularly interspaced short palindromic repeat), is an adaptive immune system that provides protection against mobile genetic elements (viruses, transposable elements and conjugative plasmids). CRISPR clusters contain sequences complementary to antecedent mobile elements and target invading nucleic acids. CRISPR clusters are transcribed and processed into CRISPR RNA (crRNA).</text>
</comment>
<feature type="active site" description="Proton acceptor" evidence="5">
    <location>
        <position position="28"/>
    </location>
</feature>
<dbReference type="PANTHER" id="PTHR36984:SF1">
    <property type="entry name" value="CRISPR-ASSOCIATED ENDORIBONUCLEASE CAS6 1"/>
    <property type="match status" value="1"/>
</dbReference>
<dbReference type="GO" id="GO:0003723">
    <property type="term" value="F:RNA binding"/>
    <property type="evidence" value="ECO:0007669"/>
    <property type="project" value="UniProtKB-KW"/>
</dbReference>
<reference evidence="7 8" key="1">
    <citation type="journal article" date="2009" name="J. Bacteriol.">
        <title>The genome of Thermosipho africanus TCF52B: lateral genetic connections to the Firmicutes and Archaea.</title>
        <authorList>
            <person name="Nesboe C.L."/>
            <person name="Bapteste E."/>
            <person name="Curtis B."/>
            <person name="Dahle H."/>
            <person name="Lopez P."/>
            <person name="Macleod D."/>
            <person name="Dlutek M."/>
            <person name="Bowman S."/>
            <person name="Zhaxybayeva O."/>
            <person name="Birkeland N.-K."/>
            <person name="Doolittle W.F."/>
        </authorList>
    </citation>
    <scope>NUCLEOTIDE SEQUENCE [LARGE SCALE GENOMIC DNA]</scope>
    <source>
        <strain evidence="7 8">TCF52B</strain>
    </source>
</reference>
<evidence type="ECO:0000256" key="3">
    <source>
        <dbReference type="ARBA" id="ARBA00023118"/>
    </source>
</evidence>
<dbReference type="InterPro" id="IPR010156">
    <property type="entry name" value="CRISPR-assoc_prot_Cas6"/>
</dbReference>
<dbReference type="PANTHER" id="PTHR36984">
    <property type="entry name" value="CRISPR-ASSOCIATED ENDORIBONUCLEASE CAS6 1"/>
    <property type="match status" value="1"/>
</dbReference>
<dbReference type="OrthoDB" id="9797488at2"/>
<dbReference type="GO" id="GO:0016788">
    <property type="term" value="F:hydrolase activity, acting on ester bonds"/>
    <property type="evidence" value="ECO:0007669"/>
    <property type="project" value="InterPro"/>
</dbReference>
<keyword evidence="3" id="KW-0051">Antiviral defense</keyword>
<dbReference type="Pfam" id="PF21350">
    <property type="entry name" value="Cas6_I-A"/>
    <property type="match status" value="1"/>
</dbReference>
<dbReference type="GO" id="GO:0051607">
    <property type="term" value="P:defense response to virus"/>
    <property type="evidence" value="ECO:0007669"/>
    <property type="project" value="UniProtKB-KW"/>
</dbReference>
<evidence type="ECO:0000313" key="7">
    <source>
        <dbReference type="EMBL" id="ACJ76383.1"/>
    </source>
</evidence>
<dbReference type="Proteomes" id="UP000002453">
    <property type="component" value="Chromosome"/>
</dbReference>
<dbReference type="EMBL" id="CP001185">
    <property type="protein sequence ID" value="ACJ76383.1"/>
    <property type="molecule type" value="Genomic_DNA"/>
</dbReference>
<sequence>MRLKLEFISDEDIILPIGFNKYIQALIYNLFSSKLKKFVHEDGFRGKKKFSLFCFSSILERGKFFKNMKIFNFGKKISFFISSPVDMLMEDLIINLFKGDEFMLGENKIYLSSAMAVIKKVSESSIKVKAITPIEVHRTYKENGKNKTRYYTPFEKEFAELINLNIKNKWESFYKEKLDKDIEIVPLFDDERYKSVVYYGFGKKRFVIEGWKGSYLLKGDKEILSFAYDAGLGSKNSQGFGFVE</sequence>
<gene>
    <name evidence="7" type="ordered locus">THA_1961</name>
</gene>
<dbReference type="RefSeq" id="WP_012580509.1">
    <property type="nucleotide sequence ID" value="NC_011653.1"/>
</dbReference>
<dbReference type="STRING" id="484019.THA_1961"/>
<evidence type="ECO:0000256" key="5">
    <source>
        <dbReference type="PIRSR" id="PIRSR005054-50"/>
    </source>
</evidence>
<keyword evidence="8" id="KW-1185">Reference proteome</keyword>
<comment type="similarity">
    <text evidence="1 4">Belongs to the CRISPR-associated protein Cas6/Cse3/CasE family.</text>
</comment>
<protein>
    <recommendedName>
        <fullName evidence="4">CRISPR-associated endoribonuclease</fullName>
    </recommendedName>
</protein>
<dbReference type="eggNOG" id="COG1583">
    <property type="taxonomic scope" value="Bacteria"/>
</dbReference>
<evidence type="ECO:0000313" key="8">
    <source>
        <dbReference type="Proteomes" id="UP000002453"/>
    </source>
</evidence>
<feature type="domain" description="CRISPR associated protein Cas6 C-terminal" evidence="6">
    <location>
        <begin position="121"/>
        <end position="244"/>
    </location>
</feature>
<evidence type="ECO:0000256" key="1">
    <source>
        <dbReference type="ARBA" id="ARBA00005937"/>
    </source>
</evidence>
<dbReference type="NCBIfam" id="TIGR01877">
    <property type="entry name" value="cas_cas6"/>
    <property type="match status" value="1"/>
</dbReference>
<dbReference type="Gene3D" id="3.30.70.1900">
    <property type="match status" value="1"/>
</dbReference>
<accession>B7IEF6</accession>
<organism evidence="7 8">
    <name type="scientific">Thermosipho africanus (strain TCF52B)</name>
    <dbReference type="NCBI Taxonomy" id="484019"/>
    <lineage>
        <taxon>Bacteria</taxon>
        <taxon>Thermotogati</taxon>
        <taxon>Thermotogota</taxon>
        <taxon>Thermotogae</taxon>
        <taxon>Thermotogales</taxon>
        <taxon>Fervidobacteriaceae</taxon>
        <taxon>Thermosipho</taxon>
    </lineage>
</organism>
<proteinExistence type="inferred from homology"/>
<dbReference type="CDD" id="cd21140">
    <property type="entry name" value="Cas6_I-like"/>
    <property type="match status" value="1"/>
</dbReference>
<evidence type="ECO:0000259" key="6">
    <source>
        <dbReference type="Pfam" id="PF01881"/>
    </source>
</evidence>
<name>B7IEF6_THEAB</name>
<dbReference type="Pfam" id="PF01881">
    <property type="entry name" value="Cas_Cas6_C"/>
    <property type="match status" value="1"/>
</dbReference>
<keyword evidence="2" id="KW-0694">RNA-binding</keyword>
<dbReference type="Gene3D" id="3.30.70.1890">
    <property type="match status" value="1"/>
</dbReference>
<evidence type="ECO:0000256" key="4">
    <source>
        <dbReference type="PIRNR" id="PIRNR005054"/>
    </source>
</evidence>
<dbReference type="PIRSF" id="PIRSF005054">
    <property type="entry name" value="PF1131"/>
    <property type="match status" value="1"/>
</dbReference>
<feature type="active site" description="Proton donor" evidence="5">
    <location>
        <position position="40"/>
    </location>
</feature>
<dbReference type="InterPro" id="IPR049435">
    <property type="entry name" value="Cas_Cas6_C"/>
</dbReference>
<dbReference type="HOGENOM" id="CLU_089858_2_0_0"/>
<dbReference type="InterPro" id="IPR045747">
    <property type="entry name" value="CRISPR-assoc_prot_Cas6_N_sf"/>
</dbReference>
<dbReference type="AlphaFoldDB" id="B7IEF6"/>